<accession>A0A926VDH7</accession>
<sequence>MSELENYLDSQGRITEWPSKRNKGSFQQLVLEYLAERFEVGITYSEKEVNALLNQYHNFNDPALLRREMIERRLLERTRDGKAYWRTATPSSCDRT</sequence>
<proteinExistence type="predicted"/>
<dbReference type="Proteomes" id="UP000641646">
    <property type="component" value="Unassembled WGS sequence"/>
</dbReference>
<dbReference type="RefSeq" id="WP_190464675.1">
    <property type="nucleotide sequence ID" value="NZ_JACJPW010000027.1"/>
</dbReference>
<comment type="caution">
    <text evidence="2">The sequence shown here is derived from an EMBL/GenBank/DDBJ whole genome shotgun (WGS) entry which is preliminary data.</text>
</comment>
<evidence type="ECO:0000259" key="1">
    <source>
        <dbReference type="Pfam" id="PF09860"/>
    </source>
</evidence>
<gene>
    <name evidence="2" type="ORF">H6G03_12225</name>
</gene>
<dbReference type="InterPro" id="IPR018656">
    <property type="entry name" value="DUF2087"/>
</dbReference>
<protein>
    <submittedName>
        <fullName evidence="2">DUF2087 domain-containing protein</fullName>
    </submittedName>
</protein>
<evidence type="ECO:0000313" key="2">
    <source>
        <dbReference type="EMBL" id="MBD2181864.1"/>
    </source>
</evidence>
<name>A0A926VDH7_9CYAN</name>
<feature type="domain" description="DUF2087" evidence="1">
    <location>
        <begin position="13"/>
        <end position="86"/>
    </location>
</feature>
<dbReference type="Pfam" id="PF09860">
    <property type="entry name" value="DUF2087"/>
    <property type="match status" value="1"/>
</dbReference>
<keyword evidence="3" id="KW-1185">Reference proteome</keyword>
<dbReference type="AlphaFoldDB" id="A0A926VDH7"/>
<dbReference type="EMBL" id="JACJPW010000027">
    <property type="protein sequence ID" value="MBD2181864.1"/>
    <property type="molecule type" value="Genomic_DNA"/>
</dbReference>
<evidence type="ECO:0000313" key="3">
    <source>
        <dbReference type="Proteomes" id="UP000641646"/>
    </source>
</evidence>
<reference evidence="2" key="1">
    <citation type="journal article" date="2015" name="ISME J.">
        <title>Draft Genome Sequence of Streptomyces incarnatus NRRL8089, which Produces the Nucleoside Antibiotic Sinefungin.</title>
        <authorList>
            <person name="Oshima K."/>
            <person name="Hattori M."/>
            <person name="Shimizu H."/>
            <person name="Fukuda K."/>
            <person name="Nemoto M."/>
            <person name="Inagaki K."/>
            <person name="Tamura T."/>
        </authorList>
    </citation>
    <scope>NUCLEOTIDE SEQUENCE</scope>
    <source>
        <strain evidence="2">FACHB-1375</strain>
    </source>
</reference>
<reference evidence="2" key="2">
    <citation type="submission" date="2020-08" db="EMBL/GenBank/DDBJ databases">
        <authorList>
            <person name="Chen M."/>
            <person name="Teng W."/>
            <person name="Zhao L."/>
            <person name="Hu C."/>
            <person name="Zhou Y."/>
            <person name="Han B."/>
            <person name="Song L."/>
            <person name="Shu W."/>
        </authorList>
    </citation>
    <scope>NUCLEOTIDE SEQUENCE</scope>
    <source>
        <strain evidence="2">FACHB-1375</strain>
    </source>
</reference>
<organism evidence="2 3">
    <name type="scientific">Aerosakkonema funiforme FACHB-1375</name>
    <dbReference type="NCBI Taxonomy" id="2949571"/>
    <lineage>
        <taxon>Bacteria</taxon>
        <taxon>Bacillati</taxon>
        <taxon>Cyanobacteriota</taxon>
        <taxon>Cyanophyceae</taxon>
        <taxon>Oscillatoriophycideae</taxon>
        <taxon>Aerosakkonematales</taxon>
        <taxon>Aerosakkonemataceae</taxon>
        <taxon>Aerosakkonema</taxon>
    </lineage>
</organism>